<dbReference type="EMBL" id="LR797378">
    <property type="protein sequence ID" value="CAB4211679.1"/>
    <property type="molecule type" value="Genomic_DNA"/>
</dbReference>
<protein>
    <submittedName>
        <fullName evidence="6">Uncharacterized protein</fullName>
    </submittedName>
</protein>
<accession>A0A6J5SDL1</accession>
<evidence type="ECO:0000256" key="1">
    <source>
        <dbReference type="SAM" id="Coils"/>
    </source>
</evidence>
<evidence type="ECO:0000313" key="5">
    <source>
        <dbReference type="EMBL" id="CAB4197867.1"/>
    </source>
</evidence>
<proteinExistence type="predicted"/>
<sequence>MKHTQTLYIHSEWSTYDKKFNFVFMNTEITWDNSRTLIGKQEIEFELPDEGMLRKKAYDGFMKEREEVLANAHVKANALEARAQELLALEDHSND</sequence>
<evidence type="ECO:0000313" key="7">
    <source>
        <dbReference type="EMBL" id="CAB5227235.1"/>
    </source>
</evidence>
<evidence type="ECO:0000313" key="4">
    <source>
        <dbReference type="EMBL" id="CAB4182663.1"/>
    </source>
</evidence>
<dbReference type="EMBL" id="LR798373">
    <property type="protein sequence ID" value="CAB5227235.1"/>
    <property type="molecule type" value="Genomic_DNA"/>
</dbReference>
<keyword evidence="1" id="KW-0175">Coiled coil</keyword>
<evidence type="ECO:0000313" key="3">
    <source>
        <dbReference type="EMBL" id="CAB4170203.1"/>
    </source>
</evidence>
<dbReference type="EMBL" id="LR797037">
    <property type="protein sequence ID" value="CAB4182663.1"/>
    <property type="molecule type" value="Genomic_DNA"/>
</dbReference>
<gene>
    <name evidence="4" type="ORF">UFOVP1079_33</name>
    <name evidence="5" type="ORF">UFOVP1320_37</name>
    <name evidence="6" type="ORF">UFOVP1431_18</name>
    <name evidence="7" type="ORF">UFOVP1527_19</name>
    <name evidence="2" type="ORF">UFOVP548_52</name>
    <name evidence="3" type="ORF">UFOVP904_52</name>
</gene>
<evidence type="ECO:0000313" key="6">
    <source>
        <dbReference type="EMBL" id="CAB4211679.1"/>
    </source>
</evidence>
<feature type="coiled-coil region" evidence="1">
    <location>
        <begin position="62"/>
        <end position="89"/>
    </location>
</feature>
<organism evidence="6">
    <name type="scientific">uncultured Caudovirales phage</name>
    <dbReference type="NCBI Taxonomy" id="2100421"/>
    <lineage>
        <taxon>Viruses</taxon>
        <taxon>Duplodnaviria</taxon>
        <taxon>Heunggongvirae</taxon>
        <taxon>Uroviricota</taxon>
        <taxon>Caudoviricetes</taxon>
        <taxon>Peduoviridae</taxon>
        <taxon>Maltschvirus</taxon>
        <taxon>Maltschvirus maltsch</taxon>
    </lineage>
</organism>
<dbReference type="EMBL" id="LR796851">
    <property type="protein sequence ID" value="CAB4170203.1"/>
    <property type="molecule type" value="Genomic_DNA"/>
</dbReference>
<name>A0A6J5SDL1_9CAUD</name>
<evidence type="ECO:0000313" key="2">
    <source>
        <dbReference type="EMBL" id="CAB4149847.1"/>
    </source>
</evidence>
<dbReference type="EMBL" id="LR796520">
    <property type="protein sequence ID" value="CAB4149847.1"/>
    <property type="molecule type" value="Genomic_DNA"/>
</dbReference>
<dbReference type="EMBL" id="LR797269">
    <property type="protein sequence ID" value="CAB4197867.1"/>
    <property type="molecule type" value="Genomic_DNA"/>
</dbReference>
<reference evidence="6" key="1">
    <citation type="submission" date="2020-05" db="EMBL/GenBank/DDBJ databases">
        <authorList>
            <person name="Chiriac C."/>
            <person name="Salcher M."/>
            <person name="Ghai R."/>
            <person name="Kavagutti S V."/>
        </authorList>
    </citation>
    <scope>NUCLEOTIDE SEQUENCE</scope>
</reference>